<evidence type="ECO:0000256" key="1">
    <source>
        <dbReference type="SAM" id="MobiDB-lite"/>
    </source>
</evidence>
<evidence type="ECO:0000259" key="2">
    <source>
        <dbReference type="PROSITE" id="PS50943"/>
    </source>
</evidence>
<feature type="region of interest" description="Disordered" evidence="1">
    <location>
        <begin position="78"/>
        <end position="101"/>
    </location>
</feature>
<sequence>MPRPRASPDTPLSPLARRIAARAKALGLIAATLAERSGIPPQTLSRLLTGQQESLRGDASLTRLAHVLKTTPAWLEGAVTDPAIPPQPPSPRSGNRAVIAPRPRLSPDALLDYEDDAREALALQAGDALEPLIQAALAKPFLGTTRDMAAGQTPVLRDAIPRFGPGANGRVALDETVGSLARPLPLTGCRGAYAITAGTGLEPRYRAHEIVVAAPGLLVQAGDWVVAVTGDPSGRAGIGRLGHIGRLLSLRRAHAIVAIGDDLVSSCLPIDRLIAVHPIVVAGEADLSRWAKPDWRLR</sequence>
<proteinExistence type="predicted"/>
<dbReference type="InterPro" id="IPR010982">
    <property type="entry name" value="Lambda_DNA-bd_dom_sf"/>
</dbReference>
<organism evidence="3 4">
    <name type="scientific">Methylobacterium haplocladii</name>
    <dbReference type="NCBI Taxonomy" id="1176176"/>
    <lineage>
        <taxon>Bacteria</taxon>
        <taxon>Pseudomonadati</taxon>
        <taxon>Pseudomonadota</taxon>
        <taxon>Alphaproteobacteria</taxon>
        <taxon>Hyphomicrobiales</taxon>
        <taxon>Methylobacteriaceae</taxon>
        <taxon>Methylobacterium</taxon>
    </lineage>
</organism>
<evidence type="ECO:0000313" key="4">
    <source>
        <dbReference type="Proteomes" id="UP000321258"/>
    </source>
</evidence>
<dbReference type="PROSITE" id="PS50943">
    <property type="entry name" value="HTH_CROC1"/>
    <property type="match status" value="1"/>
</dbReference>
<keyword evidence="4" id="KW-1185">Reference proteome</keyword>
<name>A0A512IMS5_9HYPH</name>
<reference evidence="3 4" key="1">
    <citation type="submission" date="2019-07" db="EMBL/GenBank/DDBJ databases">
        <title>Whole genome shotgun sequence of Methylobacterium haplocladii NBRC 107714.</title>
        <authorList>
            <person name="Hosoyama A."/>
            <person name="Uohara A."/>
            <person name="Ohji S."/>
            <person name="Ichikawa N."/>
        </authorList>
    </citation>
    <scope>NUCLEOTIDE SEQUENCE [LARGE SCALE GENOMIC DNA]</scope>
    <source>
        <strain evidence="3 4">NBRC 107714</strain>
    </source>
</reference>
<feature type="domain" description="HTH cro/C1-type" evidence="2">
    <location>
        <begin position="33"/>
        <end position="75"/>
    </location>
</feature>
<dbReference type="GO" id="GO:0003677">
    <property type="term" value="F:DNA binding"/>
    <property type="evidence" value="ECO:0007669"/>
    <property type="project" value="InterPro"/>
</dbReference>
<dbReference type="SMART" id="SM00530">
    <property type="entry name" value="HTH_XRE"/>
    <property type="match status" value="1"/>
</dbReference>
<evidence type="ECO:0000313" key="3">
    <source>
        <dbReference type="EMBL" id="GEO98932.1"/>
    </source>
</evidence>
<dbReference type="AlphaFoldDB" id="A0A512IMS5"/>
<accession>A0A512IMS5</accession>
<dbReference type="EMBL" id="BJZT01000012">
    <property type="protein sequence ID" value="GEO98932.1"/>
    <property type="molecule type" value="Genomic_DNA"/>
</dbReference>
<dbReference type="InterPro" id="IPR001387">
    <property type="entry name" value="Cro/C1-type_HTH"/>
</dbReference>
<dbReference type="Proteomes" id="UP000321258">
    <property type="component" value="Unassembled WGS sequence"/>
</dbReference>
<comment type="caution">
    <text evidence="3">The sequence shown here is derived from an EMBL/GenBank/DDBJ whole genome shotgun (WGS) entry which is preliminary data.</text>
</comment>
<protein>
    <recommendedName>
        <fullName evidence="2">HTH cro/C1-type domain-containing protein</fullName>
    </recommendedName>
</protein>
<dbReference type="SUPFAM" id="SSF47413">
    <property type="entry name" value="lambda repressor-like DNA-binding domains"/>
    <property type="match status" value="1"/>
</dbReference>
<dbReference type="Gene3D" id="1.10.260.40">
    <property type="entry name" value="lambda repressor-like DNA-binding domains"/>
    <property type="match status" value="1"/>
</dbReference>
<dbReference type="RefSeq" id="WP_238180434.1">
    <property type="nucleotide sequence ID" value="NZ_BPQN01000054.1"/>
</dbReference>
<gene>
    <name evidence="3" type="ORF">MHA02_13200</name>
</gene>
<dbReference type="CDD" id="cd00093">
    <property type="entry name" value="HTH_XRE"/>
    <property type="match status" value="1"/>
</dbReference>